<dbReference type="Proteomes" id="UP000178914">
    <property type="component" value="Unassembled WGS sequence"/>
</dbReference>
<evidence type="ECO:0000313" key="2">
    <source>
        <dbReference type="Proteomes" id="UP000178914"/>
    </source>
</evidence>
<comment type="caution">
    <text evidence="1">The sequence shown here is derived from an EMBL/GenBank/DDBJ whole genome shotgun (WGS) entry which is preliminary data.</text>
</comment>
<evidence type="ECO:0000313" key="1">
    <source>
        <dbReference type="EMBL" id="OGK51761.1"/>
    </source>
</evidence>
<dbReference type="STRING" id="1802068.A3B02_02425"/>
<reference evidence="1 2" key="1">
    <citation type="journal article" date="2016" name="Nat. Commun.">
        <title>Thousands of microbial genomes shed light on interconnected biogeochemical processes in an aquifer system.</title>
        <authorList>
            <person name="Anantharaman K."/>
            <person name="Brown C.T."/>
            <person name="Hug L.A."/>
            <person name="Sharon I."/>
            <person name="Castelle C.J."/>
            <person name="Probst A.J."/>
            <person name="Thomas B.C."/>
            <person name="Singh A."/>
            <person name="Wilkins M.J."/>
            <person name="Karaoz U."/>
            <person name="Brodie E.L."/>
            <person name="Williams K.H."/>
            <person name="Hubbard S.S."/>
            <person name="Banfield J.F."/>
        </authorList>
    </citation>
    <scope>NUCLEOTIDE SEQUENCE [LARGE SCALE GENOMIC DNA]</scope>
</reference>
<dbReference type="EMBL" id="MGAS01000018">
    <property type="protein sequence ID" value="OGK51761.1"/>
    <property type="molecule type" value="Genomic_DNA"/>
</dbReference>
<accession>A0A1F7J851</accession>
<sequence>MNYTLQLTEPVRIGIGKMLIAHEMVKLFPEFNNYDEIKTQINNRWGDFSDVVDIRDFWNLVDSIMMGFKLKDIVTLITTQKIEWELKERFSINELKFTWDKKVGDFEFNKKTVKEVVAYLEEHKDVLRVIEEETQREFLIAKSRIKDPIIVEKYSSDSSLHVHDGNGRLLKATIENQKTIDAYVGTQNNARKSNHWVSTAYLQRLSDANCGGLLVDILRESDNAVFEFENRVMVDDQFKQEVLKEVGS</sequence>
<gene>
    <name evidence="1" type="ORF">A3B02_02425</name>
</gene>
<dbReference type="AlphaFoldDB" id="A0A1F7J851"/>
<organism evidence="1 2">
    <name type="scientific">Candidatus Roizmanbacteria bacterium RIFCSPLOWO2_01_FULL_42_14</name>
    <dbReference type="NCBI Taxonomy" id="1802068"/>
    <lineage>
        <taxon>Bacteria</taxon>
        <taxon>Candidatus Roizmaniibacteriota</taxon>
    </lineage>
</organism>
<proteinExistence type="predicted"/>
<protein>
    <submittedName>
        <fullName evidence="1">Uncharacterized protein</fullName>
    </submittedName>
</protein>
<name>A0A1F7J851_9BACT</name>